<evidence type="ECO:0000256" key="2">
    <source>
        <dbReference type="ARBA" id="ARBA00022679"/>
    </source>
</evidence>
<dbReference type="PROSITE" id="PS00375">
    <property type="entry name" value="UDPGT"/>
    <property type="match status" value="1"/>
</dbReference>
<dbReference type="GO" id="GO:0016758">
    <property type="term" value="F:hexosyltransferase activity"/>
    <property type="evidence" value="ECO:0007669"/>
    <property type="project" value="UniProtKB-ARBA"/>
</dbReference>
<dbReference type="Pfam" id="PF06722">
    <property type="entry name" value="EryCIII-like_C"/>
    <property type="match status" value="1"/>
</dbReference>
<dbReference type="PANTHER" id="PTHR48043">
    <property type="entry name" value="EG:EG0003.4 PROTEIN-RELATED"/>
    <property type="match status" value="1"/>
</dbReference>
<dbReference type="InterPro" id="IPR010610">
    <property type="entry name" value="EryCIII-like_C"/>
</dbReference>
<dbReference type="CDD" id="cd03784">
    <property type="entry name" value="GT1_Gtf-like"/>
    <property type="match status" value="1"/>
</dbReference>
<evidence type="ECO:0000256" key="4">
    <source>
        <dbReference type="SAM" id="MobiDB-lite"/>
    </source>
</evidence>
<sequence length="487" mass="54479">MQDSYEPLGANNPRHRAIPVGDAAPEPRAVRSEAEPKAKRFVFVIDRYIGHLNGTLGLAQRLYEAGNQVIYIVAPSAAHHFRGQPFDVVSFKWLEGTKKQRSIADAFFRRGIIADRRNARLMAIQADIALFVEHNAPDLIVFDPFLLKYLPFFDKTGAECVSVSTKPLLTRSPMTPPYTSTLVPRTGKAGQLRVALAWKKQELSYFWYCLKELVNHLIFADNRWLEEAAIEKLAGGKFRRMDRPVRFDMRYAGVPEIVLQAREFDFPREPENLGPAIFVGPCVRQSADTSDISEFIPEGDGPLVLCSLGTVRRASHAHIVPFYLDVIKALGNSKYRLVIAAGSAEDVAAIQMNDHLPYGNVRVHPWIPQQEILKACSLLITHGGGGSLKEAFAIGVPVLVYPMRADQPGCAARVKFHGLGETSSLKRATPRSIRRAVEALLQNERYKANCEKLAETYRRYDAERTAVTVLTRLATPMCDHNFDGERI</sequence>
<evidence type="ECO:0000256" key="1">
    <source>
        <dbReference type="ARBA" id="ARBA00022676"/>
    </source>
</evidence>
<dbReference type="InterPro" id="IPR050271">
    <property type="entry name" value="UDP-glycosyltransferase"/>
</dbReference>
<dbReference type="RefSeq" id="WP_349956573.1">
    <property type="nucleotide sequence ID" value="NZ_CP157960.1"/>
</dbReference>
<dbReference type="EMBL" id="CP157960">
    <property type="protein sequence ID" value="XBT92150.1"/>
    <property type="molecule type" value="Genomic_DNA"/>
</dbReference>
<evidence type="ECO:0000256" key="3">
    <source>
        <dbReference type="SAM" id="Coils"/>
    </source>
</evidence>
<keyword evidence="2" id="KW-0808">Transferase</keyword>
<feature type="domain" description="Erythromycin biosynthesis protein CIII-like C-terminal" evidence="5">
    <location>
        <begin position="354"/>
        <end position="455"/>
    </location>
</feature>
<proteinExistence type="predicted"/>
<dbReference type="PANTHER" id="PTHR48043:SF145">
    <property type="entry name" value="FI06409P-RELATED"/>
    <property type="match status" value="1"/>
</dbReference>
<dbReference type="Gene3D" id="3.40.50.2000">
    <property type="entry name" value="Glycogen Phosphorylase B"/>
    <property type="match status" value="2"/>
</dbReference>
<protein>
    <submittedName>
        <fullName evidence="6">Glycosyltransferase</fullName>
    </submittedName>
</protein>
<dbReference type="InterPro" id="IPR002213">
    <property type="entry name" value="UDP_glucos_trans"/>
</dbReference>
<feature type="region of interest" description="Disordered" evidence="4">
    <location>
        <begin position="1"/>
        <end position="32"/>
    </location>
</feature>
<gene>
    <name evidence="6" type="ORF">ABM479_15310</name>
</gene>
<dbReference type="AlphaFoldDB" id="A0AAU7RPP5"/>
<dbReference type="GO" id="GO:0008194">
    <property type="term" value="F:UDP-glycosyltransferase activity"/>
    <property type="evidence" value="ECO:0007669"/>
    <property type="project" value="InterPro"/>
</dbReference>
<keyword evidence="1" id="KW-0328">Glycosyltransferase</keyword>
<dbReference type="InterPro" id="IPR035595">
    <property type="entry name" value="UDP_glycos_trans_CS"/>
</dbReference>
<evidence type="ECO:0000259" key="5">
    <source>
        <dbReference type="Pfam" id="PF06722"/>
    </source>
</evidence>
<organism evidence="6">
    <name type="scientific">Rhizobium sp. ZPR3</name>
    <dbReference type="NCBI Taxonomy" id="3158967"/>
    <lineage>
        <taxon>Bacteria</taxon>
        <taxon>Pseudomonadati</taxon>
        <taxon>Pseudomonadota</taxon>
        <taxon>Alphaproteobacteria</taxon>
        <taxon>Hyphomicrobiales</taxon>
        <taxon>Rhizobiaceae</taxon>
        <taxon>Rhizobium/Agrobacterium group</taxon>
        <taxon>Rhizobium</taxon>
    </lineage>
</organism>
<feature type="coiled-coil region" evidence="3">
    <location>
        <begin position="436"/>
        <end position="463"/>
    </location>
</feature>
<accession>A0AAU7RPP5</accession>
<keyword evidence="3" id="KW-0175">Coiled coil</keyword>
<name>A0AAU7RPP5_9HYPH</name>
<evidence type="ECO:0000313" key="6">
    <source>
        <dbReference type="EMBL" id="XBT92150.1"/>
    </source>
</evidence>
<dbReference type="SUPFAM" id="SSF53756">
    <property type="entry name" value="UDP-Glycosyltransferase/glycogen phosphorylase"/>
    <property type="match status" value="1"/>
</dbReference>
<reference evidence="6" key="1">
    <citation type="submission" date="2024-06" db="EMBL/GenBank/DDBJ databases">
        <authorList>
            <person name="Li T."/>
            <person name="Gao R."/>
        </authorList>
    </citation>
    <scope>NUCLEOTIDE SEQUENCE</scope>
    <source>
        <strain evidence="6">ZPR3</strain>
    </source>
</reference>